<keyword evidence="1" id="KW-0472">Membrane</keyword>
<organism evidence="2 3">
    <name type="scientific">Candidatus Magasanikbacteria bacterium GW2011_GWC2_37_14</name>
    <dbReference type="NCBI Taxonomy" id="1619046"/>
    <lineage>
        <taxon>Bacteria</taxon>
        <taxon>Candidatus Magasanikiibacteriota</taxon>
    </lineage>
</organism>
<feature type="transmembrane region" description="Helical" evidence="1">
    <location>
        <begin position="71"/>
        <end position="91"/>
    </location>
</feature>
<keyword evidence="1" id="KW-1133">Transmembrane helix</keyword>
<proteinExistence type="predicted"/>
<evidence type="ECO:0000313" key="3">
    <source>
        <dbReference type="Proteomes" id="UP000034849"/>
    </source>
</evidence>
<accession>A0A0G0JJ72</accession>
<name>A0A0G0JJ72_9BACT</name>
<sequence length="181" mass="21226">MPSWLRFIFIILFIVFITSLHVGAVYLLPYPLSKMNVLFSFFIIMLLWQNSGKIVWMVFFSHFLIELFTVSPFGIILFSSVIAFLISYWLYQNVFTNRSWYAALVLSVFTLSIYRILYITLLFLGQLLGWQNNTPLRLVLVTSFWELLTTTGFLIIIYFIFSRFSKKLSSAVVIESSIYGR</sequence>
<evidence type="ECO:0000256" key="1">
    <source>
        <dbReference type="SAM" id="Phobius"/>
    </source>
</evidence>
<reference evidence="2 3" key="1">
    <citation type="journal article" date="2015" name="Nature">
        <title>rRNA introns, odd ribosomes, and small enigmatic genomes across a large radiation of phyla.</title>
        <authorList>
            <person name="Brown C.T."/>
            <person name="Hug L.A."/>
            <person name="Thomas B.C."/>
            <person name="Sharon I."/>
            <person name="Castelle C.J."/>
            <person name="Singh A."/>
            <person name="Wilkins M.J."/>
            <person name="Williams K.H."/>
            <person name="Banfield J.F."/>
        </authorList>
    </citation>
    <scope>NUCLEOTIDE SEQUENCE [LARGE SCALE GENOMIC DNA]</scope>
</reference>
<dbReference type="STRING" id="1619046.US42_C0002G0056"/>
<dbReference type="Proteomes" id="UP000034849">
    <property type="component" value="Unassembled WGS sequence"/>
</dbReference>
<evidence type="ECO:0000313" key="2">
    <source>
        <dbReference type="EMBL" id="KKQ28101.1"/>
    </source>
</evidence>
<feature type="transmembrane region" description="Helical" evidence="1">
    <location>
        <begin position="136"/>
        <end position="161"/>
    </location>
</feature>
<gene>
    <name evidence="2" type="ORF">US42_C0002G0056</name>
</gene>
<feature type="transmembrane region" description="Helical" evidence="1">
    <location>
        <begin position="37"/>
        <end position="59"/>
    </location>
</feature>
<feature type="transmembrane region" description="Helical" evidence="1">
    <location>
        <begin position="103"/>
        <end position="124"/>
    </location>
</feature>
<keyword evidence="1" id="KW-0812">Transmembrane</keyword>
<dbReference type="AlphaFoldDB" id="A0A0G0JJ72"/>
<evidence type="ECO:0008006" key="4">
    <source>
        <dbReference type="Google" id="ProtNLM"/>
    </source>
</evidence>
<comment type="caution">
    <text evidence="2">The sequence shown here is derived from an EMBL/GenBank/DDBJ whole genome shotgun (WGS) entry which is preliminary data.</text>
</comment>
<dbReference type="EMBL" id="LBSX01000002">
    <property type="protein sequence ID" value="KKQ28101.1"/>
    <property type="molecule type" value="Genomic_DNA"/>
</dbReference>
<protein>
    <recommendedName>
        <fullName evidence="4">Rod shape-determining protein MreD</fullName>
    </recommendedName>
</protein>
<feature type="transmembrane region" description="Helical" evidence="1">
    <location>
        <begin position="6"/>
        <end position="28"/>
    </location>
</feature>